<dbReference type="EMBL" id="CP046400">
    <property type="protein sequence ID" value="QGY39536.1"/>
    <property type="molecule type" value="Genomic_DNA"/>
</dbReference>
<evidence type="ECO:0000313" key="2">
    <source>
        <dbReference type="Proteomes" id="UP000428328"/>
    </source>
</evidence>
<dbReference type="RefSeq" id="WP_158946762.1">
    <property type="nucleotide sequence ID" value="NZ_CP046400.1"/>
</dbReference>
<protein>
    <submittedName>
        <fullName evidence="1">Uncharacterized protein</fullName>
    </submittedName>
</protein>
<name>A0A6I6J9Q3_9BACT</name>
<organism evidence="1 2">
    <name type="scientific">Pseudodesulfovibrio cashew</name>
    <dbReference type="NCBI Taxonomy" id="2678688"/>
    <lineage>
        <taxon>Bacteria</taxon>
        <taxon>Pseudomonadati</taxon>
        <taxon>Thermodesulfobacteriota</taxon>
        <taxon>Desulfovibrionia</taxon>
        <taxon>Desulfovibrionales</taxon>
        <taxon>Desulfovibrionaceae</taxon>
    </lineage>
</organism>
<sequence length="178" mass="20379">MKYLKITAVLLIVVGIYFFKSDWFQASFFPESYYKNTCFVPFDVTKEGNTITIPLKYTHSTCYSLAISVTDKDIFHDNIVGPGTLKYHFISKGQIIATGNTYMPNRRHLRLINGVTSINILVFNLPYRGAGKDLKLQLTVHEPFNFLSAYKEKTFCEISPDYNPKVGKCYNDTLMISN</sequence>
<evidence type="ECO:0000313" key="1">
    <source>
        <dbReference type="EMBL" id="QGY39536.1"/>
    </source>
</evidence>
<proteinExistence type="predicted"/>
<accession>A0A6I6J9Q3</accession>
<gene>
    <name evidence="1" type="ORF">GM415_05180</name>
</gene>
<keyword evidence="2" id="KW-1185">Reference proteome</keyword>
<dbReference type="AlphaFoldDB" id="A0A6I6J9Q3"/>
<dbReference type="Proteomes" id="UP000428328">
    <property type="component" value="Chromosome"/>
</dbReference>
<reference evidence="1 2" key="1">
    <citation type="submission" date="2019-11" db="EMBL/GenBank/DDBJ databases">
        <authorList>
            <person name="Zheng R.K."/>
            <person name="Sun C.M."/>
        </authorList>
    </citation>
    <scope>NUCLEOTIDE SEQUENCE [LARGE SCALE GENOMIC DNA]</scope>
    <source>
        <strain evidence="1 2">SRB007</strain>
    </source>
</reference>
<dbReference type="KEGG" id="psel:GM415_05180"/>